<dbReference type="OrthoDB" id="10461936at2759"/>
<reference evidence="2 3" key="1">
    <citation type="journal article" date="2019" name="Environ. Microbiol.">
        <title>At the nexus of three kingdoms: the genome of the mycorrhizal fungus Gigaspora margarita provides insights into plant, endobacterial and fungal interactions.</title>
        <authorList>
            <person name="Venice F."/>
            <person name="Ghignone S."/>
            <person name="Salvioli di Fossalunga A."/>
            <person name="Amselem J."/>
            <person name="Novero M."/>
            <person name="Xianan X."/>
            <person name="Sedzielewska Toro K."/>
            <person name="Morin E."/>
            <person name="Lipzen A."/>
            <person name="Grigoriev I.V."/>
            <person name="Henrissat B."/>
            <person name="Martin F.M."/>
            <person name="Bonfante P."/>
        </authorList>
    </citation>
    <scope>NUCLEOTIDE SEQUENCE [LARGE SCALE GENOMIC DNA]</scope>
    <source>
        <strain evidence="2 3">BEG34</strain>
    </source>
</reference>
<dbReference type="AlphaFoldDB" id="A0A8H4B4E9"/>
<name>A0A8H4B4E9_GIGMA</name>
<accession>A0A8H4B4E9</accession>
<feature type="compositionally biased region" description="Polar residues" evidence="1">
    <location>
        <begin position="183"/>
        <end position="192"/>
    </location>
</feature>
<organism evidence="2 3">
    <name type="scientific">Gigaspora margarita</name>
    <dbReference type="NCBI Taxonomy" id="4874"/>
    <lineage>
        <taxon>Eukaryota</taxon>
        <taxon>Fungi</taxon>
        <taxon>Fungi incertae sedis</taxon>
        <taxon>Mucoromycota</taxon>
        <taxon>Glomeromycotina</taxon>
        <taxon>Glomeromycetes</taxon>
        <taxon>Diversisporales</taxon>
        <taxon>Gigasporaceae</taxon>
        <taxon>Gigaspora</taxon>
    </lineage>
</organism>
<protein>
    <submittedName>
        <fullName evidence="2">Uncharacterized protein</fullName>
    </submittedName>
</protein>
<sequence length="200" mass="22807">MDNVKHEERKDNFSIVNIFRIDQNSNDKSTIILEGRNDNGLDDISVFKDKTGLQNENIINRDLETSTYRLNTVVNNGLNNEDSRNSLNSDLVKMSSNLNNSKLNNKPINHLNNEHLKIDLNDNMNSILNDDMSDDLEYNMNDYMSNNLNNEVNDDISSNLNDDISSNLNNDMSSNLNDDINSGLNNNKNSDLNYEDIDDV</sequence>
<comment type="caution">
    <text evidence="2">The sequence shown here is derived from an EMBL/GenBank/DDBJ whole genome shotgun (WGS) entry which is preliminary data.</text>
</comment>
<proteinExistence type="predicted"/>
<evidence type="ECO:0000313" key="2">
    <source>
        <dbReference type="EMBL" id="KAF0558603.1"/>
    </source>
</evidence>
<dbReference type="EMBL" id="WTPW01000020">
    <property type="protein sequence ID" value="KAF0558603.1"/>
    <property type="molecule type" value="Genomic_DNA"/>
</dbReference>
<keyword evidence="3" id="KW-1185">Reference proteome</keyword>
<evidence type="ECO:0000313" key="3">
    <source>
        <dbReference type="Proteomes" id="UP000439903"/>
    </source>
</evidence>
<feature type="region of interest" description="Disordered" evidence="1">
    <location>
        <begin position="179"/>
        <end position="200"/>
    </location>
</feature>
<dbReference type="Proteomes" id="UP000439903">
    <property type="component" value="Unassembled WGS sequence"/>
</dbReference>
<evidence type="ECO:0000256" key="1">
    <source>
        <dbReference type="SAM" id="MobiDB-lite"/>
    </source>
</evidence>
<gene>
    <name evidence="2" type="ORF">F8M41_008524</name>
</gene>